<feature type="region of interest" description="Disordered" evidence="1">
    <location>
        <begin position="1"/>
        <end position="23"/>
    </location>
</feature>
<reference evidence="2" key="1">
    <citation type="journal article" date="2023" name="Mol. Phylogenet. Evol.">
        <title>Genome-scale phylogeny and comparative genomics of the fungal order Sordariales.</title>
        <authorList>
            <person name="Hensen N."/>
            <person name="Bonometti L."/>
            <person name="Westerberg I."/>
            <person name="Brannstrom I.O."/>
            <person name="Guillou S."/>
            <person name="Cros-Aarteil S."/>
            <person name="Calhoun S."/>
            <person name="Haridas S."/>
            <person name="Kuo A."/>
            <person name="Mondo S."/>
            <person name="Pangilinan J."/>
            <person name="Riley R."/>
            <person name="LaButti K."/>
            <person name="Andreopoulos B."/>
            <person name="Lipzen A."/>
            <person name="Chen C."/>
            <person name="Yan M."/>
            <person name="Daum C."/>
            <person name="Ng V."/>
            <person name="Clum A."/>
            <person name="Steindorff A."/>
            <person name="Ohm R.A."/>
            <person name="Martin F."/>
            <person name="Silar P."/>
            <person name="Natvig D.O."/>
            <person name="Lalanne C."/>
            <person name="Gautier V."/>
            <person name="Ament-Velasquez S.L."/>
            <person name="Kruys A."/>
            <person name="Hutchinson M.I."/>
            <person name="Powell A.J."/>
            <person name="Barry K."/>
            <person name="Miller A.N."/>
            <person name="Grigoriev I.V."/>
            <person name="Debuchy R."/>
            <person name="Gladieux P."/>
            <person name="Hiltunen Thoren M."/>
            <person name="Johannesson H."/>
        </authorList>
    </citation>
    <scope>NUCLEOTIDE SEQUENCE</scope>
    <source>
        <strain evidence="2">CBS 103.79</strain>
    </source>
</reference>
<name>A0AAN6MLA1_9PEZI</name>
<evidence type="ECO:0000313" key="3">
    <source>
        <dbReference type="Proteomes" id="UP001303889"/>
    </source>
</evidence>
<proteinExistence type="predicted"/>
<reference evidence="2" key="2">
    <citation type="submission" date="2023-05" db="EMBL/GenBank/DDBJ databases">
        <authorList>
            <consortium name="Lawrence Berkeley National Laboratory"/>
            <person name="Steindorff A."/>
            <person name="Hensen N."/>
            <person name="Bonometti L."/>
            <person name="Westerberg I."/>
            <person name="Brannstrom I.O."/>
            <person name="Guillou S."/>
            <person name="Cros-Aarteil S."/>
            <person name="Calhoun S."/>
            <person name="Haridas S."/>
            <person name="Kuo A."/>
            <person name="Mondo S."/>
            <person name="Pangilinan J."/>
            <person name="Riley R."/>
            <person name="Labutti K."/>
            <person name="Andreopoulos B."/>
            <person name="Lipzen A."/>
            <person name="Chen C."/>
            <person name="Yanf M."/>
            <person name="Daum C."/>
            <person name="Ng V."/>
            <person name="Clum A."/>
            <person name="Ohm R."/>
            <person name="Martin F."/>
            <person name="Silar P."/>
            <person name="Natvig D."/>
            <person name="Lalanne C."/>
            <person name="Gautier V."/>
            <person name="Ament-Velasquez S.L."/>
            <person name="Kruys A."/>
            <person name="Hutchinson M.I."/>
            <person name="Powell A.J."/>
            <person name="Barry K."/>
            <person name="Miller A.N."/>
            <person name="Grigoriev I.V."/>
            <person name="Debuchy R."/>
            <person name="Gladieux P."/>
            <person name="Thoren M.H."/>
            <person name="Johannesson H."/>
        </authorList>
    </citation>
    <scope>NUCLEOTIDE SEQUENCE</scope>
    <source>
        <strain evidence="2">CBS 103.79</strain>
    </source>
</reference>
<protein>
    <submittedName>
        <fullName evidence="2">Uncharacterized protein</fullName>
    </submittedName>
</protein>
<organism evidence="2 3">
    <name type="scientific">Staphylotrichum tortipilum</name>
    <dbReference type="NCBI Taxonomy" id="2831512"/>
    <lineage>
        <taxon>Eukaryota</taxon>
        <taxon>Fungi</taxon>
        <taxon>Dikarya</taxon>
        <taxon>Ascomycota</taxon>
        <taxon>Pezizomycotina</taxon>
        <taxon>Sordariomycetes</taxon>
        <taxon>Sordariomycetidae</taxon>
        <taxon>Sordariales</taxon>
        <taxon>Chaetomiaceae</taxon>
        <taxon>Staphylotrichum</taxon>
    </lineage>
</organism>
<sequence length="354" mass="40364">MAEDHSPGPSTAPAEAADAVQQSPQLSFEQLSGEHRRLLDRAIAAVLATNVAEVAYAQIVDGKPIEPPRRVLSSVYLQPPPPPVPIPPAHTELCPGMLEKAREFRRQFCPDILTFDSKRLSEYCQCSPGSRRFKMRLVELVALAVHQIAVILFELDTSAHKNDPVYPLPPKSNASYWMVNPNGPPPTPFYHRWYKDHHQYPRGVADMVGFWAENEILGGVVLFDRRDPESEPDADPDAVYYHSWRPNVTSRIYQLLPEQRKALLDFLLAEEPPSACPLPILGDDHNRTRVDPQEPMRETGIYRDLWERKDYVPRSRNEGLSCHRNRLDFPTSEDELQGRSRASRRSRKSDFLFV</sequence>
<accession>A0AAN6MLA1</accession>
<dbReference type="Proteomes" id="UP001303889">
    <property type="component" value="Unassembled WGS sequence"/>
</dbReference>
<dbReference type="AlphaFoldDB" id="A0AAN6MLA1"/>
<dbReference type="EMBL" id="MU855533">
    <property type="protein sequence ID" value="KAK3902097.1"/>
    <property type="molecule type" value="Genomic_DNA"/>
</dbReference>
<evidence type="ECO:0000256" key="1">
    <source>
        <dbReference type="SAM" id="MobiDB-lite"/>
    </source>
</evidence>
<feature type="region of interest" description="Disordered" evidence="1">
    <location>
        <begin position="332"/>
        <end position="354"/>
    </location>
</feature>
<keyword evidence="3" id="KW-1185">Reference proteome</keyword>
<comment type="caution">
    <text evidence="2">The sequence shown here is derived from an EMBL/GenBank/DDBJ whole genome shotgun (WGS) entry which is preliminary data.</text>
</comment>
<evidence type="ECO:0000313" key="2">
    <source>
        <dbReference type="EMBL" id="KAK3902097.1"/>
    </source>
</evidence>
<gene>
    <name evidence="2" type="ORF">C8A05DRAFT_44412</name>
</gene>